<feature type="domain" description="Aminotransferase class I/classII large" evidence="5">
    <location>
        <begin position="161"/>
        <end position="334"/>
    </location>
</feature>
<dbReference type="AlphaFoldDB" id="A0A4Q0XN00"/>
<dbReference type="InterPro" id="IPR004839">
    <property type="entry name" value="Aminotransferase_I/II_large"/>
</dbReference>
<name>A0A4Q0XN00_9FLAO</name>
<keyword evidence="7" id="KW-1185">Reference proteome</keyword>
<comment type="caution">
    <text evidence="6">The sequence shown here is derived from an EMBL/GenBank/DDBJ whole genome shotgun (WGS) entry which is preliminary data.</text>
</comment>
<dbReference type="Gene3D" id="3.90.1150.10">
    <property type="entry name" value="Aspartate Aminotransferase, domain 1"/>
    <property type="match status" value="1"/>
</dbReference>
<dbReference type="OrthoDB" id="846426at2"/>
<proteinExistence type="inferred from homology"/>
<comment type="similarity">
    <text evidence="2">Belongs to the class-II pyridoxal-phosphate-dependent aminotransferase family. BioF subfamily.</text>
</comment>
<dbReference type="SUPFAM" id="SSF53383">
    <property type="entry name" value="PLP-dependent transferases"/>
    <property type="match status" value="1"/>
</dbReference>
<dbReference type="GO" id="GO:0008483">
    <property type="term" value="F:transaminase activity"/>
    <property type="evidence" value="ECO:0007669"/>
    <property type="project" value="UniProtKB-KW"/>
</dbReference>
<reference evidence="6 7" key="1">
    <citation type="submission" date="2019-01" db="EMBL/GenBank/DDBJ databases">
        <title>Genome sequence of the Antarctic species Gelidibacter gilvus ACAM 158(T).</title>
        <authorList>
            <person name="Bowman J.P."/>
        </authorList>
    </citation>
    <scope>NUCLEOTIDE SEQUENCE [LARGE SCALE GENOMIC DNA]</scope>
    <source>
        <strain evidence="6 7">IC158</strain>
    </source>
</reference>
<keyword evidence="6" id="KW-0032">Aminotransferase</keyword>
<evidence type="ECO:0000256" key="2">
    <source>
        <dbReference type="ARBA" id="ARBA00010008"/>
    </source>
</evidence>
<gene>
    <name evidence="6" type="ORF">ESZ48_00705</name>
</gene>
<organism evidence="6 7">
    <name type="scientific">Gelidibacter gilvus</name>
    <dbReference type="NCBI Taxonomy" id="59602"/>
    <lineage>
        <taxon>Bacteria</taxon>
        <taxon>Pseudomonadati</taxon>
        <taxon>Bacteroidota</taxon>
        <taxon>Flavobacteriia</taxon>
        <taxon>Flavobacteriales</taxon>
        <taxon>Flavobacteriaceae</taxon>
        <taxon>Gelidibacter</taxon>
    </lineage>
</organism>
<dbReference type="EMBL" id="SDDZ01000001">
    <property type="protein sequence ID" value="RXJ52253.1"/>
    <property type="molecule type" value="Genomic_DNA"/>
</dbReference>
<dbReference type="InterPro" id="IPR015422">
    <property type="entry name" value="PyrdxlP-dep_Trfase_small"/>
</dbReference>
<dbReference type="RefSeq" id="WP_129015390.1">
    <property type="nucleotide sequence ID" value="NZ_SDDZ01000001.1"/>
</dbReference>
<evidence type="ECO:0000256" key="3">
    <source>
        <dbReference type="ARBA" id="ARBA00022679"/>
    </source>
</evidence>
<dbReference type="Pfam" id="PF00155">
    <property type="entry name" value="Aminotran_1_2"/>
    <property type="match status" value="1"/>
</dbReference>
<dbReference type="PANTHER" id="PTHR13693">
    <property type="entry name" value="CLASS II AMINOTRANSFERASE/8-AMINO-7-OXONONANOATE SYNTHASE"/>
    <property type="match status" value="1"/>
</dbReference>
<dbReference type="InterPro" id="IPR050087">
    <property type="entry name" value="AON_synthase_class-II"/>
</dbReference>
<dbReference type="PANTHER" id="PTHR13693:SF77">
    <property type="entry name" value="8-AMINO-7-OXONONANOATE SYNTHASE"/>
    <property type="match status" value="1"/>
</dbReference>
<keyword evidence="3 6" id="KW-0808">Transferase</keyword>
<evidence type="ECO:0000256" key="4">
    <source>
        <dbReference type="ARBA" id="ARBA00022898"/>
    </source>
</evidence>
<protein>
    <submittedName>
        <fullName evidence="6">Aminotransferase class I/II-fold pyridoxal phosphate-dependent enzyme</fullName>
    </submittedName>
</protein>
<dbReference type="InterPro" id="IPR015421">
    <property type="entry name" value="PyrdxlP-dep_Trfase_major"/>
</dbReference>
<dbReference type="Proteomes" id="UP000289792">
    <property type="component" value="Unassembled WGS sequence"/>
</dbReference>
<accession>A0A4Q0XN00</accession>
<comment type="cofactor">
    <cofactor evidence="1">
        <name>pyridoxal 5'-phosphate</name>
        <dbReference type="ChEBI" id="CHEBI:597326"/>
    </cofactor>
</comment>
<dbReference type="InterPro" id="IPR015424">
    <property type="entry name" value="PyrdxlP-dep_Trfase"/>
</dbReference>
<sequence>MTVDQFPDRTILVDGKTYLYFGGTSYLGMATNPDFQNLLFDSIKTWGTSYGSSRNSNIQLRIYQEAEALLSKNSGAEAALTVSSGTLAGRLVIDYLTETHQHFYHYPKTHPAILENSSRPLFIDGELHPGLRDEVKEAVVVTADALLSLAVKPTNFDFLDDISSSKTITLLIDESHSLGIVGKDGTGIFKTITHRSISQKIMISSLTKAYGCSGGVIVGNKRLVDSIRNAVVFISAAGMNPIFLQTFVKGQDIIQDQLKKLRENLKFVYEDGLPPQSYYDQDYPVIYSHSNVIFDYLKSKGIIITNFKYPNYEALMNRIVITANHTNSDLEKLKSALRLFQKETLH</sequence>
<evidence type="ECO:0000259" key="5">
    <source>
        <dbReference type="Pfam" id="PF00155"/>
    </source>
</evidence>
<evidence type="ECO:0000313" key="7">
    <source>
        <dbReference type="Proteomes" id="UP000289792"/>
    </source>
</evidence>
<evidence type="ECO:0000313" key="6">
    <source>
        <dbReference type="EMBL" id="RXJ52253.1"/>
    </source>
</evidence>
<keyword evidence="4" id="KW-0663">Pyridoxal phosphate</keyword>
<dbReference type="Gene3D" id="3.40.640.10">
    <property type="entry name" value="Type I PLP-dependent aspartate aminotransferase-like (Major domain)"/>
    <property type="match status" value="1"/>
</dbReference>
<dbReference type="GO" id="GO:0030170">
    <property type="term" value="F:pyridoxal phosphate binding"/>
    <property type="evidence" value="ECO:0007669"/>
    <property type="project" value="InterPro"/>
</dbReference>
<evidence type="ECO:0000256" key="1">
    <source>
        <dbReference type="ARBA" id="ARBA00001933"/>
    </source>
</evidence>